<keyword evidence="1" id="KW-0238">DNA-binding</keyword>
<comment type="caution">
    <text evidence="3">The sequence shown here is derived from an EMBL/GenBank/DDBJ whole genome shotgun (WGS) entry which is preliminary data.</text>
</comment>
<dbReference type="Proteomes" id="UP001597267">
    <property type="component" value="Unassembled WGS sequence"/>
</dbReference>
<name>A0ABW4JAG3_9LACO</name>
<organism evidence="3 4">
    <name type="scientific">Agrilactobacillus yilanensis</name>
    <dbReference type="NCBI Taxonomy" id="2485997"/>
    <lineage>
        <taxon>Bacteria</taxon>
        <taxon>Bacillati</taxon>
        <taxon>Bacillota</taxon>
        <taxon>Bacilli</taxon>
        <taxon>Lactobacillales</taxon>
        <taxon>Lactobacillaceae</taxon>
        <taxon>Agrilactobacillus</taxon>
    </lineage>
</organism>
<evidence type="ECO:0000256" key="1">
    <source>
        <dbReference type="ARBA" id="ARBA00023125"/>
    </source>
</evidence>
<keyword evidence="4" id="KW-1185">Reference proteome</keyword>
<dbReference type="InterPro" id="IPR047057">
    <property type="entry name" value="MerR_fam"/>
</dbReference>
<proteinExistence type="predicted"/>
<dbReference type="PROSITE" id="PS50937">
    <property type="entry name" value="HTH_MERR_2"/>
    <property type="match status" value="1"/>
</dbReference>
<gene>
    <name evidence="3" type="ORF">ACFQ5M_07340</name>
</gene>
<feature type="domain" description="HTH merR-type" evidence="2">
    <location>
        <begin position="1"/>
        <end position="53"/>
    </location>
</feature>
<dbReference type="InterPro" id="IPR000551">
    <property type="entry name" value="MerR-type_HTH_dom"/>
</dbReference>
<evidence type="ECO:0000313" key="4">
    <source>
        <dbReference type="Proteomes" id="UP001597267"/>
    </source>
</evidence>
<dbReference type="SMART" id="SM00422">
    <property type="entry name" value="HTH_MERR"/>
    <property type="match status" value="1"/>
</dbReference>
<dbReference type="Pfam" id="PF13411">
    <property type="entry name" value="MerR_1"/>
    <property type="match status" value="1"/>
</dbReference>
<dbReference type="SUPFAM" id="SSF46955">
    <property type="entry name" value="Putative DNA-binding domain"/>
    <property type="match status" value="1"/>
</dbReference>
<reference evidence="4" key="1">
    <citation type="journal article" date="2019" name="Int. J. Syst. Evol. Microbiol.">
        <title>The Global Catalogue of Microorganisms (GCM) 10K type strain sequencing project: providing services to taxonomists for standard genome sequencing and annotation.</title>
        <authorList>
            <consortium name="The Broad Institute Genomics Platform"/>
            <consortium name="The Broad Institute Genome Sequencing Center for Infectious Disease"/>
            <person name="Wu L."/>
            <person name="Ma J."/>
        </authorList>
    </citation>
    <scope>NUCLEOTIDE SEQUENCE [LARGE SCALE GENOMIC DNA]</scope>
    <source>
        <strain evidence="4">CCM 8896</strain>
    </source>
</reference>
<evidence type="ECO:0000313" key="3">
    <source>
        <dbReference type="EMBL" id="MFD1671902.1"/>
    </source>
</evidence>
<evidence type="ECO:0000259" key="2">
    <source>
        <dbReference type="PROSITE" id="PS50937"/>
    </source>
</evidence>
<protein>
    <submittedName>
        <fullName evidence="3">MerR family transcriptional regulator</fullName>
    </submittedName>
</protein>
<dbReference type="Gene3D" id="1.10.1660.10">
    <property type="match status" value="1"/>
</dbReference>
<dbReference type="PANTHER" id="PTHR30204">
    <property type="entry name" value="REDOX-CYCLING DRUG-SENSING TRANSCRIPTIONAL ACTIVATOR SOXR"/>
    <property type="match status" value="1"/>
</dbReference>
<dbReference type="EMBL" id="JBHTOP010000022">
    <property type="protein sequence ID" value="MFD1671902.1"/>
    <property type="molecule type" value="Genomic_DNA"/>
</dbReference>
<dbReference type="RefSeq" id="WP_164507020.1">
    <property type="nucleotide sequence ID" value="NZ_JBHTOP010000022.1"/>
</dbReference>
<sequence length="115" mass="12816">MEITEVAKQYDIPTDTLRRWERIGLIPPVTKTASGLRNYTAADLSWVRYAKTLLAAHLPEDFLIEYVTLAQLGAKAKPARSAFLKAQLAEIQTTCTQLTTIMTDMETSLDKTNGV</sequence>
<dbReference type="InterPro" id="IPR009061">
    <property type="entry name" value="DNA-bd_dom_put_sf"/>
</dbReference>
<accession>A0ABW4JAG3</accession>
<dbReference type="PANTHER" id="PTHR30204:SF98">
    <property type="entry name" value="HTH-TYPE TRANSCRIPTIONAL REGULATOR ADHR"/>
    <property type="match status" value="1"/>
</dbReference>